<dbReference type="EMBL" id="VEPZ02000357">
    <property type="protein sequence ID" value="KAE8726487.1"/>
    <property type="molecule type" value="Genomic_DNA"/>
</dbReference>
<feature type="compositionally biased region" description="Low complexity" evidence="3">
    <location>
        <begin position="11"/>
        <end position="26"/>
    </location>
</feature>
<proteinExistence type="predicted"/>
<dbReference type="Pfam" id="PF23726">
    <property type="entry name" value="Beta-prop_RSE1_2nd"/>
    <property type="match status" value="1"/>
</dbReference>
<feature type="domain" description="RSE1/DDB1/CPSF1 first beta-propeller" evidence="5">
    <location>
        <begin position="43"/>
        <end position="452"/>
    </location>
</feature>
<protein>
    <submittedName>
        <fullName evidence="7">Cleavage and polyadenylation specificity factor (CPSF) A subunit protein isoform 2</fullName>
    </submittedName>
</protein>
<keyword evidence="8" id="KW-1185">Reference proteome</keyword>
<name>A0A6A3CCR3_HIBSY</name>
<dbReference type="InterPro" id="IPR058543">
    <property type="entry name" value="Beta-prop_RSE1/DDB1/CPSF1_2nd"/>
</dbReference>
<dbReference type="GO" id="GO:0005634">
    <property type="term" value="C:nucleus"/>
    <property type="evidence" value="ECO:0007669"/>
    <property type="project" value="UniProtKB-SubCell"/>
</dbReference>
<dbReference type="InterPro" id="IPR018846">
    <property type="entry name" value="Beta-prop_RSE1/DDB1/CPSF1_1st"/>
</dbReference>
<dbReference type="Pfam" id="PF10433">
    <property type="entry name" value="Beta-prop_RSE1_1st"/>
    <property type="match status" value="1"/>
</dbReference>
<feature type="domain" description="RSE1/DDB1/CPSF1 second beta-propeller" evidence="6">
    <location>
        <begin position="489"/>
        <end position="879"/>
    </location>
</feature>
<dbReference type="Pfam" id="PF03178">
    <property type="entry name" value="CPSF_A"/>
    <property type="match status" value="1"/>
</dbReference>
<feature type="region of interest" description="Disordered" evidence="3">
    <location>
        <begin position="1"/>
        <end position="26"/>
    </location>
</feature>
<evidence type="ECO:0000256" key="3">
    <source>
        <dbReference type="SAM" id="MobiDB-lite"/>
    </source>
</evidence>
<evidence type="ECO:0000313" key="8">
    <source>
        <dbReference type="Proteomes" id="UP000436088"/>
    </source>
</evidence>
<reference evidence="7" key="1">
    <citation type="submission" date="2019-09" db="EMBL/GenBank/DDBJ databases">
        <title>Draft genome information of white flower Hibiscus syriacus.</title>
        <authorList>
            <person name="Kim Y.-M."/>
        </authorList>
    </citation>
    <scope>NUCLEOTIDE SEQUENCE [LARGE SCALE GENOMIC DNA]</scope>
    <source>
        <strain evidence="7">YM2019G1</strain>
    </source>
</reference>
<evidence type="ECO:0000313" key="7">
    <source>
        <dbReference type="EMBL" id="KAE8726487.1"/>
    </source>
</evidence>
<dbReference type="InterPro" id="IPR004871">
    <property type="entry name" value="RSE1/DDB1/CPSF1_C"/>
</dbReference>
<evidence type="ECO:0000256" key="1">
    <source>
        <dbReference type="ARBA" id="ARBA00004123"/>
    </source>
</evidence>
<gene>
    <name evidence="7" type="ORF">F3Y22_tig00006731pilonHSYRG00004</name>
</gene>
<dbReference type="InterPro" id="IPR050358">
    <property type="entry name" value="RSE1/DDB1/CFT1"/>
</dbReference>
<sequence>MVLSVEERSTAEPSSSSPSSSSPTASSQGVNYLAKSVLRGSVILQVAYGHLRSPSSLDVVFGKEASIELVIIGEGGIATSVCEQTVFGTIKDLAILPWNEKVYAKNKQMRGKDLLVVVSDSGKLSFLTFCNVMHRFFPVDHVQLCDPGNSRHQLGRMLAVDSIGRFIATSAFEDRLALFSLSMSAGGDIVDKKIFYPTENEGSDSSSRNPQRTSICGTIWSMCFVSRDSVLTNKEHNPVLAIVLNRKGNTLNELVLLEWDIEELAVCILSQYLEAGPLAHSIVEVPHSCGYAFLFRVGDALLMDLRDAYDPHCVYRTTLDISVHTPEEHLCLEELCMAHEFDDDGFSVAACALLQLSDSDPMCIDGESGSGKTTCKHVCSFSWEPKSDRSPRMIICLDTGEFYRINISFDSDGPKVNISDCLYKSQPCKSLLWVDGGFLVAIVEMGDGLVLEKHDKMFACCGVAPEGSLRIIRSGISVEKFLRTAPIYQGISGTWTVQMKVTDSYHSFLVLSFVEETRVLSVGLSFTDVTDSVGFQPDVCTLACGLVGDGQLVQIHQHAVRLCLPTKAAHSEGIPLSSPFRTTWSPDNMSISLGAVGQSLIVVSTSNPYFLFILGVRSLSSYSNEIYELQHVRLQYELSCMSIPQKHLEMGNLSSNLNLVDDVGSAVLPVGVGMGNTFVIGTHKPSVEILSFTPQGLRLLGTGTISLTTTMETAISGCIPQDIRLVLVDQFYVLAGLRNGMLLRFEWPFSFATSSEIRVHSSSIPFPGKAESFLFNTRTNFFGSQTCSVNMGVKDDLPVTLQLIATRRIGITPVYLVPLSNSLDADIIALSDRPWLLHTARHSLSYTSISFQPSTHATPVCSGECPKGILFVAENSLHLTPLSGSVVSSYKLQLGETGKCMELVRAGTKQVLVVGTSLSRGPAIMPSGEAESSEGRLIVLCIEHVKKSDGSSMTVSSMAGSSSQRNSLFLELVNYATKQLSSSNIGSSPDYTSCDGVKLEETEAWQLWLVYTVTLPGMVLAICPHLDSYFLASAGNALHVFGFLGGNPQRVKIYATARTRFMITSLTAYRTRIAVGDCRDGILFYLYNEGTKKLEQTYCDPSQRLVADCALIDVNTAVVSDRKGSIAVLSCSDRLEAAAVLVFLSGITVFIVPVSDNASPECNLTLSCAYYMGEIALRIRKGSFICKLPVDDTLNNCETLNASVYPSHSAITVSTLLGSIMIFIPISREEYELLEAVQARLIIHPLTAPVLGNDHNEYRSRENPVGVPKILDGDMLAQFLELTTMQQELVLSSPIVLPHTQNLSLKLPPSPIPVNKVAQLLERVHYTLS</sequence>
<dbReference type="Gene3D" id="2.130.10.10">
    <property type="entry name" value="YVTN repeat-like/Quinoprotein amine dehydrogenase"/>
    <property type="match status" value="2"/>
</dbReference>
<comment type="subcellular location">
    <subcellularLocation>
        <location evidence="1">Nucleus</location>
    </subcellularLocation>
</comment>
<comment type="caution">
    <text evidence="7">The sequence shown here is derived from an EMBL/GenBank/DDBJ whole genome shotgun (WGS) entry which is preliminary data.</text>
</comment>
<feature type="compositionally biased region" description="Basic and acidic residues" evidence="3">
    <location>
        <begin position="1"/>
        <end position="10"/>
    </location>
</feature>
<accession>A0A6A3CCR3</accession>
<evidence type="ECO:0000259" key="4">
    <source>
        <dbReference type="Pfam" id="PF03178"/>
    </source>
</evidence>
<evidence type="ECO:0000259" key="5">
    <source>
        <dbReference type="Pfam" id="PF10433"/>
    </source>
</evidence>
<dbReference type="GO" id="GO:0003676">
    <property type="term" value="F:nucleic acid binding"/>
    <property type="evidence" value="ECO:0007669"/>
    <property type="project" value="InterPro"/>
</dbReference>
<dbReference type="InterPro" id="IPR015943">
    <property type="entry name" value="WD40/YVTN_repeat-like_dom_sf"/>
</dbReference>
<evidence type="ECO:0000256" key="2">
    <source>
        <dbReference type="ARBA" id="ARBA00023242"/>
    </source>
</evidence>
<dbReference type="PANTHER" id="PTHR10644">
    <property type="entry name" value="DNA REPAIR/RNA PROCESSING CPSF FAMILY"/>
    <property type="match status" value="1"/>
</dbReference>
<feature type="domain" description="RSE1/DDB1/CPSF1 C-terminal" evidence="4">
    <location>
        <begin position="1006"/>
        <end position="1280"/>
    </location>
</feature>
<dbReference type="Proteomes" id="UP000436088">
    <property type="component" value="Unassembled WGS sequence"/>
</dbReference>
<keyword evidence="2" id="KW-0539">Nucleus</keyword>
<evidence type="ECO:0000259" key="6">
    <source>
        <dbReference type="Pfam" id="PF23726"/>
    </source>
</evidence>
<organism evidence="7 8">
    <name type="scientific">Hibiscus syriacus</name>
    <name type="common">Rose of Sharon</name>
    <dbReference type="NCBI Taxonomy" id="106335"/>
    <lineage>
        <taxon>Eukaryota</taxon>
        <taxon>Viridiplantae</taxon>
        <taxon>Streptophyta</taxon>
        <taxon>Embryophyta</taxon>
        <taxon>Tracheophyta</taxon>
        <taxon>Spermatophyta</taxon>
        <taxon>Magnoliopsida</taxon>
        <taxon>eudicotyledons</taxon>
        <taxon>Gunneridae</taxon>
        <taxon>Pentapetalae</taxon>
        <taxon>rosids</taxon>
        <taxon>malvids</taxon>
        <taxon>Malvales</taxon>
        <taxon>Malvaceae</taxon>
        <taxon>Malvoideae</taxon>
        <taxon>Hibiscus</taxon>
    </lineage>
</organism>